<reference evidence="2 4" key="1">
    <citation type="submission" date="2015-09" db="EMBL/GenBank/DDBJ databases">
        <authorList>
            <consortium name="Pathogen Informatics"/>
        </authorList>
    </citation>
    <scope>NUCLEOTIDE SEQUENCE [LARGE SCALE GENOMIC DNA]</scope>
    <source>
        <strain evidence="2 4">2789STDY5608835</strain>
    </source>
</reference>
<gene>
    <name evidence="3" type="ORF">DW707_18040</name>
    <name evidence="2" type="ORF">ERS852392_02561</name>
</gene>
<protein>
    <submittedName>
        <fullName evidence="2">Uncharacterized protein</fullName>
    </submittedName>
</protein>
<dbReference type="AlphaFoldDB" id="A0A174DHF0"/>
<dbReference type="RefSeq" id="WP_055302500.1">
    <property type="nucleotide sequence ID" value="NZ_CYYR01000019.1"/>
</dbReference>
<dbReference type="Proteomes" id="UP000286271">
    <property type="component" value="Unassembled WGS sequence"/>
</dbReference>
<organism evidence="2 4">
    <name type="scientific">Roseburia inulinivorans</name>
    <dbReference type="NCBI Taxonomy" id="360807"/>
    <lineage>
        <taxon>Bacteria</taxon>
        <taxon>Bacillati</taxon>
        <taxon>Bacillota</taxon>
        <taxon>Clostridia</taxon>
        <taxon>Lachnospirales</taxon>
        <taxon>Lachnospiraceae</taxon>
        <taxon>Roseburia</taxon>
    </lineage>
</organism>
<dbReference type="EMBL" id="QSKW01000061">
    <property type="protein sequence ID" value="RHE89691.1"/>
    <property type="molecule type" value="Genomic_DNA"/>
</dbReference>
<evidence type="ECO:0000313" key="5">
    <source>
        <dbReference type="Proteomes" id="UP000286271"/>
    </source>
</evidence>
<feature type="transmembrane region" description="Helical" evidence="1">
    <location>
        <begin position="6"/>
        <end position="23"/>
    </location>
</feature>
<dbReference type="EMBL" id="CYYR01000019">
    <property type="protein sequence ID" value="CUO23779.1"/>
    <property type="molecule type" value="Genomic_DNA"/>
</dbReference>
<proteinExistence type="predicted"/>
<evidence type="ECO:0000313" key="4">
    <source>
        <dbReference type="Proteomes" id="UP000095395"/>
    </source>
</evidence>
<dbReference type="Proteomes" id="UP000095395">
    <property type="component" value="Unassembled WGS sequence"/>
</dbReference>
<accession>A0A174DHF0</accession>
<keyword evidence="1" id="KW-0812">Transmembrane</keyword>
<sequence>MILGGLVMISIGLFIIIGTFKLFKPTDYSTWKDAESIVEKVRTETWDDGELRPCLPRIIVSFELDGELIKGKSNCIGTEKTIKQVIAKYPKGSKVCFKYDDSPKETIVTQIADNLNFQKTIYIHIDDKEFPNGSVEKKAKLFGYGFGSIFLVIGIVCIMSLF</sequence>
<evidence type="ECO:0000256" key="1">
    <source>
        <dbReference type="SAM" id="Phobius"/>
    </source>
</evidence>
<reference evidence="3 5" key="2">
    <citation type="submission" date="2018-08" db="EMBL/GenBank/DDBJ databases">
        <title>A genome reference for cultivated species of the human gut microbiota.</title>
        <authorList>
            <person name="Zou Y."/>
            <person name="Xue W."/>
            <person name="Luo G."/>
        </authorList>
    </citation>
    <scope>NUCLEOTIDE SEQUENCE [LARGE SCALE GENOMIC DNA]</scope>
    <source>
        <strain evidence="3 5">AM27-11</strain>
    </source>
</reference>
<evidence type="ECO:0000313" key="2">
    <source>
        <dbReference type="EMBL" id="CUO23779.1"/>
    </source>
</evidence>
<evidence type="ECO:0000313" key="3">
    <source>
        <dbReference type="EMBL" id="RHE89691.1"/>
    </source>
</evidence>
<keyword evidence="1" id="KW-1133">Transmembrane helix</keyword>
<feature type="transmembrane region" description="Helical" evidence="1">
    <location>
        <begin position="141"/>
        <end position="161"/>
    </location>
</feature>
<name>A0A174DHF0_9FIRM</name>
<keyword evidence="1" id="KW-0472">Membrane</keyword>